<dbReference type="EMBL" id="FZOJ01000015">
    <property type="protein sequence ID" value="SNS64392.1"/>
    <property type="molecule type" value="Genomic_DNA"/>
</dbReference>
<dbReference type="InterPro" id="IPR021109">
    <property type="entry name" value="Peptidase_aspartic_dom_sf"/>
</dbReference>
<protein>
    <submittedName>
        <fullName evidence="1">Aspartyl protease</fullName>
    </submittedName>
</protein>
<dbReference type="GO" id="GO:0004190">
    <property type="term" value="F:aspartic-type endopeptidase activity"/>
    <property type="evidence" value="ECO:0007669"/>
    <property type="project" value="InterPro"/>
</dbReference>
<name>A0A239G6S2_9FIRM</name>
<evidence type="ECO:0000313" key="1">
    <source>
        <dbReference type="EMBL" id="SNS64392.1"/>
    </source>
</evidence>
<dbReference type="Proteomes" id="UP000198304">
    <property type="component" value="Unassembled WGS sequence"/>
</dbReference>
<reference evidence="1 2" key="1">
    <citation type="submission" date="2017-06" db="EMBL/GenBank/DDBJ databases">
        <authorList>
            <person name="Kim H.J."/>
            <person name="Triplett B.A."/>
        </authorList>
    </citation>
    <scope>NUCLEOTIDE SEQUENCE [LARGE SCALE GENOMIC DNA]</scope>
    <source>
        <strain evidence="1 2">SCA</strain>
    </source>
</reference>
<dbReference type="Pfam" id="PF13650">
    <property type="entry name" value="Asp_protease_2"/>
    <property type="match status" value="1"/>
</dbReference>
<keyword evidence="2" id="KW-1185">Reference proteome</keyword>
<proteinExistence type="predicted"/>
<keyword evidence="1" id="KW-0378">Hydrolase</keyword>
<dbReference type="InterPro" id="IPR034122">
    <property type="entry name" value="Retropepsin-like_bacterial"/>
</dbReference>
<dbReference type="AlphaFoldDB" id="A0A239G6S2"/>
<dbReference type="SUPFAM" id="SSF50630">
    <property type="entry name" value="Acid proteases"/>
    <property type="match status" value="1"/>
</dbReference>
<evidence type="ECO:0000313" key="2">
    <source>
        <dbReference type="Proteomes" id="UP000198304"/>
    </source>
</evidence>
<gene>
    <name evidence="1" type="ORF">SAMN05446037_101573</name>
</gene>
<dbReference type="InterPro" id="IPR001969">
    <property type="entry name" value="Aspartic_peptidase_AS"/>
</dbReference>
<accession>A0A239G6S2</accession>
<dbReference type="RefSeq" id="WP_089283719.1">
    <property type="nucleotide sequence ID" value="NZ_FZOJ01000015.1"/>
</dbReference>
<keyword evidence="1" id="KW-0645">Protease</keyword>
<organism evidence="1 2">
    <name type="scientific">Anaerovirgula multivorans</name>
    <dbReference type="NCBI Taxonomy" id="312168"/>
    <lineage>
        <taxon>Bacteria</taxon>
        <taxon>Bacillati</taxon>
        <taxon>Bacillota</taxon>
        <taxon>Clostridia</taxon>
        <taxon>Peptostreptococcales</taxon>
        <taxon>Natronincolaceae</taxon>
        <taxon>Anaerovirgula</taxon>
    </lineage>
</organism>
<dbReference type="PROSITE" id="PS00141">
    <property type="entry name" value="ASP_PROTEASE"/>
    <property type="match status" value="1"/>
</dbReference>
<dbReference type="CDD" id="cd05483">
    <property type="entry name" value="retropepsin_like_bacteria"/>
    <property type="match status" value="1"/>
</dbReference>
<dbReference type="GO" id="GO:0006508">
    <property type="term" value="P:proteolysis"/>
    <property type="evidence" value="ECO:0007669"/>
    <property type="project" value="UniProtKB-KW"/>
</dbReference>
<dbReference type="Gene3D" id="2.40.70.10">
    <property type="entry name" value="Acid Proteases"/>
    <property type="match status" value="1"/>
</dbReference>
<sequence>MKIDFRDGLLFTSISINFEGKEKVINNVIIDTGAAHSHISSDIAEEIGIVYENGDRLITMFGIGGEDFAFRKSVSQVKLGPLVFENYPLDFGFLDIENGINGLIGLDLLIQSKAVIDLGALKIHIKAS</sequence>
<dbReference type="OrthoDB" id="463626at2"/>